<feature type="repeat" description="ANK" evidence="3">
    <location>
        <begin position="981"/>
        <end position="1008"/>
    </location>
</feature>
<feature type="repeat" description="ANK" evidence="3">
    <location>
        <begin position="1152"/>
        <end position="1178"/>
    </location>
</feature>
<dbReference type="PANTHER" id="PTHR24123">
    <property type="entry name" value="ANKYRIN REPEAT-CONTAINING"/>
    <property type="match status" value="1"/>
</dbReference>
<evidence type="ECO:0000313" key="7">
    <source>
        <dbReference type="Proteomes" id="UP001275084"/>
    </source>
</evidence>
<dbReference type="SUPFAM" id="SSF53167">
    <property type="entry name" value="Purine and uridine phosphorylases"/>
    <property type="match status" value="1"/>
</dbReference>
<evidence type="ECO:0000256" key="3">
    <source>
        <dbReference type="PROSITE-ProRule" id="PRU00023"/>
    </source>
</evidence>
<dbReference type="InterPro" id="IPR007111">
    <property type="entry name" value="NACHT_NTPase"/>
</dbReference>
<dbReference type="Pfam" id="PF24883">
    <property type="entry name" value="NPHP3_N"/>
    <property type="match status" value="1"/>
</dbReference>
<feature type="region of interest" description="Disordered" evidence="4">
    <location>
        <begin position="362"/>
        <end position="382"/>
    </location>
</feature>
<feature type="repeat" description="ANK" evidence="3">
    <location>
        <begin position="1179"/>
        <end position="1211"/>
    </location>
</feature>
<name>A0AAJ0HWD4_9PEZI</name>
<accession>A0AAJ0HWD4</accession>
<dbReference type="EMBL" id="JAUIQD010000001">
    <property type="protein sequence ID" value="KAK3363906.1"/>
    <property type="molecule type" value="Genomic_DNA"/>
</dbReference>
<evidence type="ECO:0000256" key="1">
    <source>
        <dbReference type="ARBA" id="ARBA00022737"/>
    </source>
</evidence>
<dbReference type="PROSITE" id="PS50088">
    <property type="entry name" value="ANK_REPEAT"/>
    <property type="match status" value="11"/>
</dbReference>
<feature type="repeat" description="ANK" evidence="3">
    <location>
        <begin position="1106"/>
        <end position="1138"/>
    </location>
</feature>
<dbReference type="GO" id="GO:0003824">
    <property type="term" value="F:catalytic activity"/>
    <property type="evidence" value="ECO:0007669"/>
    <property type="project" value="InterPro"/>
</dbReference>
<dbReference type="AlphaFoldDB" id="A0AAJ0HWD4"/>
<feature type="repeat" description="ANK" evidence="3">
    <location>
        <begin position="1007"/>
        <end position="1039"/>
    </location>
</feature>
<feature type="repeat" description="ANK" evidence="3">
    <location>
        <begin position="1040"/>
        <end position="1072"/>
    </location>
</feature>
<evidence type="ECO:0000259" key="5">
    <source>
        <dbReference type="PROSITE" id="PS50837"/>
    </source>
</evidence>
<dbReference type="Gene3D" id="3.40.50.300">
    <property type="entry name" value="P-loop containing nucleotide triphosphate hydrolases"/>
    <property type="match status" value="1"/>
</dbReference>
<dbReference type="InterPro" id="IPR056884">
    <property type="entry name" value="NPHP3-like_N"/>
</dbReference>
<dbReference type="Pfam" id="PF12796">
    <property type="entry name" value="Ank_2"/>
    <property type="match status" value="3"/>
</dbReference>
<evidence type="ECO:0000256" key="4">
    <source>
        <dbReference type="SAM" id="MobiDB-lite"/>
    </source>
</evidence>
<keyword evidence="1" id="KW-0677">Repeat</keyword>
<reference evidence="6" key="1">
    <citation type="journal article" date="2023" name="Mol. Phylogenet. Evol.">
        <title>Genome-scale phylogeny and comparative genomics of the fungal order Sordariales.</title>
        <authorList>
            <person name="Hensen N."/>
            <person name="Bonometti L."/>
            <person name="Westerberg I."/>
            <person name="Brannstrom I.O."/>
            <person name="Guillou S."/>
            <person name="Cros-Aarteil S."/>
            <person name="Calhoun S."/>
            <person name="Haridas S."/>
            <person name="Kuo A."/>
            <person name="Mondo S."/>
            <person name="Pangilinan J."/>
            <person name="Riley R."/>
            <person name="LaButti K."/>
            <person name="Andreopoulos B."/>
            <person name="Lipzen A."/>
            <person name="Chen C."/>
            <person name="Yan M."/>
            <person name="Daum C."/>
            <person name="Ng V."/>
            <person name="Clum A."/>
            <person name="Steindorff A."/>
            <person name="Ohm R.A."/>
            <person name="Martin F."/>
            <person name="Silar P."/>
            <person name="Natvig D.O."/>
            <person name="Lalanne C."/>
            <person name="Gautier V."/>
            <person name="Ament-Velasquez S.L."/>
            <person name="Kruys A."/>
            <person name="Hutchinson M.I."/>
            <person name="Powell A.J."/>
            <person name="Barry K."/>
            <person name="Miller A.N."/>
            <person name="Grigoriev I.V."/>
            <person name="Debuchy R."/>
            <person name="Gladieux P."/>
            <person name="Hiltunen Thoren M."/>
            <person name="Johannesson H."/>
        </authorList>
    </citation>
    <scope>NUCLEOTIDE SEQUENCE</scope>
    <source>
        <strain evidence="6">CBS 955.72</strain>
    </source>
</reference>
<feature type="repeat" description="ANK" evidence="3">
    <location>
        <begin position="878"/>
        <end position="910"/>
    </location>
</feature>
<dbReference type="GO" id="GO:0009116">
    <property type="term" value="P:nucleoside metabolic process"/>
    <property type="evidence" value="ECO:0007669"/>
    <property type="project" value="InterPro"/>
</dbReference>
<evidence type="ECO:0000256" key="2">
    <source>
        <dbReference type="ARBA" id="ARBA00023043"/>
    </source>
</evidence>
<dbReference type="PROSITE" id="PS50837">
    <property type="entry name" value="NACHT"/>
    <property type="match status" value="1"/>
</dbReference>
<dbReference type="InterPro" id="IPR002110">
    <property type="entry name" value="Ankyrin_rpt"/>
</dbReference>
<dbReference type="SUPFAM" id="SSF48403">
    <property type="entry name" value="Ankyrin repeat"/>
    <property type="match status" value="1"/>
</dbReference>
<proteinExistence type="predicted"/>
<dbReference type="Pfam" id="PF00023">
    <property type="entry name" value="Ank"/>
    <property type="match status" value="2"/>
</dbReference>
<sequence>MADPQKYTVGWICAITTESVAARAFLDEEHDGRCQVAQHDNNSYVLGKIGSHNVVIAVLPDAEYGIASAAAVARDMLHSFPNVRIGLMVGIGGGAPSRKHDVRLGDVVVSSRGGGKGGVFQYDFGKTIQNQSFQETGFLDQPPMVLRAAMSTLRGTYEMKGHQLVDNVDKALQKIKQRKKYTRPPPASDRLYKPDIVHASHSFDGCDVICGNDEAYLVVRDERDEEEDDPAIHYGLIASGNQLMKDARIRDKLADDKGVLCFEMEAAGLMNHFPCLVIRGICDYSDSHKNKEWQGFAAMMAAAYAKDILHQIPPNKVEAERRIGEILRSVEEELQYIRPTISNMHARVDSLTSDSHLDKLKTWLSPPDPSTNRNAAKEKRQEGTGNWFVTSTAFNKWKSGSRRHLWLHGLAGCGKTVLTSAILDHLQGTQTDSSVCLDFFFDFRDKDKQHLDNLLRSLAFQLYSRCPDSQKELDSLLTLYKDGQEQPTTKSLSQIVHLMMQRPPRLQIILDALDECTTRRELLKWMETLAGSEFTNIHLLATSRREEELESGLGEWIERENMMPIDKDLVNHDIRSYTKARLQSSKEFQKRWGSRPDVLQDIESVIEEKSHGMFRWAACQLDNLERCLDYDELQRALHSLPQDLSETYSRILTSIPEGRREKTVRILQFLTYSERPLAVGEAVDAIAIRLDPHGEFDTKYRLPCPSEITRFCPSLVSLVTTESARETATELELAHFSVKEYLTSEKVPEPFRHRFSEANSRGYITQSCLAYLASLRAGESFHDIDDQFPLARYSAEYWMDHAKAAETSNNVRDSIIDFFQNNTAYTSWSRLFNPDHPRSKYPEPNTTCPLYFASLKGLNVIVQTLLKKGADVNAQGGKYGNALQAASFEGHDKVVQMLLVKGADVNARGGDHGNALYAASLGGHDKVVQLLLEKGADVNAQGGWFHKALHAASVRGHYKVIQMLLEKGADMNAQSGHDGTVLYAASFGHDKVIQLLLEKGADLNAQSGCNALYAASDRGHNKVVQMLLEKGVDVDAQGGNSSNALQAASFGGHDKVIQMLLEMGADVNAQGGDYGNALQAASFRGHDKVIQMLLEMGADVNAQGGDYGNVLQAASFRGHDKVIQMLLEMGADVNAQGGKYGNALQAASFGGHAASFGGHDKVIQMLLEMGADVNAQGGDYGNALQAASFRGNNKVIQMLLEMGADVNAQGGKCGNALRAALAEGHDKIIQLLLEKGANW</sequence>
<dbReference type="InterPro" id="IPR051165">
    <property type="entry name" value="Multifunctional_ANK_Repeat"/>
</dbReference>
<feature type="domain" description="NACHT" evidence="5">
    <location>
        <begin position="403"/>
        <end position="544"/>
    </location>
</feature>
<feature type="repeat" description="ANK" evidence="3">
    <location>
        <begin position="845"/>
        <end position="877"/>
    </location>
</feature>
<dbReference type="SMART" id="SM00248">
    <property type="entry name" value="ANK"/>
    <property type="match status" value="12"/>
</dbReference>
<dbReference type="InterPro" id="IPR000845">
    <property type="entry name" value="Nucleoside_phosphorylase_d"/>
</dbReference>
<dbReference type="InterPro" id="IPR027417">
    <property type="entry name" value="P-loop_NTPase"/>
</dbReference>
<dbReference type="Proteomes" id="UP001275084">
    <property type="component" value="Unassembled WGS sequence"/>
</dbReference>
<comment type="caution">
    <text evidence="6">The sequence shown here is derived from an EMBL/GenBank/DDBJ whole genome shotgun (WGS) entry which is preliminary data.</text>
</comment>
<dbReference type="Gene3D" id="3.40.50.1580">
    <property type="entry name" value="Nucleoside phosphorylase domain"/>
    <property type="match status" value="1"/>
</dbReference>
<dbReference type="Pfam" id="PF01048">
    <property type="entry name" value="PNP_UDP_1"/>
    <property type="match status" value="1"/>
</dbReference>
<keyword evidence="2 3" id="KW-0040">ANK repeat</keyword>
<feature type="repeat" description="ANK" evidence="3">
    <location>
        <begin position="948"/>
        <end position="976"/>
    </location>
</feature>
<dbReference type="Pfam" id="PF22939">
    <property type="entry name" value="WHD_GPIID"/>
    <property type="match status" value="1"/>
</dbReference>
<feature type="repeat" description="ANK" evidence="3">
    <location>
        <begin position="911"/>
        <end position="943"/>
    </location>
</feature>
<dbReference type="InterPro" id="IPR035994">
    <property type="entry name" value="Nucleoside_phosphorylase_sf"/>
</dbReference>
<dbReference type="PANTHER" id="PTHR24123:SF33">
    <property type="entry name" value="PROTEIN HOS4"/>
    <property type="match status" value="1"/>
</dbReference>
<keyword evidence="7" id="KW-1185">Reference proteome</keyword>
<dbReference type="SUPFAM" id="SSF52540">
    <property type="entry name" value="P-loop containing nucleoside triphosphate hydrolases"/>
    <property type="match status" value="1"/>
</dbReference>
<dbReference type="PROSITE" id="PS50297">
    <property type="entry name" value="ANK_REP_REGION"/>
    <property type="match status" value="10"/>
</dbReference>
<feature type="repeat" description="ANK" evidence="3">
    <location>
        <begin position="1073"/>
        <end position="1105"/>
    </location>
</feature>
<dbReference type="InterPro" id="IPR036770">
    <property type="entry name" value="Ankyrin_rpt-contain_sf"/>
</dbReference>
<evidence type="ECO:0000313" key="6">
    <source>
        <dbReference type="EMBL" id="KAK3363906.1"/>
    </source>
</evidence>
<dbReference type="Gene3D" id="1.25.40.20">
    <property type="entry name" value="Ankyrin repeat-containing domain"/>
    <property type="match status" value="3"/>
</dbReference>
<protein>
    <submittedName>
        <fullName evidence="6">Ankyrin repeat protein</fullName>
    </submittedName>
</protein>
<gene>
    <name evidence="6" type="ORF">B0T25DRAFT_55540</name>
</gene>
<dbReference type="InterPro" id="IPR054471">
    <property type="entry name" value="GPIID_WHD"/>
</dbReference>
<organism evidence="6 7">
    <name type="scientific">Lasiosphaeria hispida</name>
    <dbReference type="NCBI Taxonomy" id="260671"/>
    <lineage>
        <taxon>Eukaryota</taxon>
        <taxon>Fungi</taxon>
        <taxon>Dikarya</taxon>
        <taxon>Ascomycota</taxon>
        <taxon>Pezizomycotina</taxon>
        <taxon>Sordariomycetes</taxon>
        <taxon>Sordariomycetidae</taxon>
        <taxon>Sordariales</taxon>
        <taxon>Lasiosphaeriaceae</taxon>
        <taxon>Lasiosphaeria</taxon>
    </lineage>
</organism>
<reference evidence="6" key="2">
    <citation type="submission" date="2023-06" db="EMBL/GenBank/DDBJ databases">
        <authorList>
            <consortium name="Lawrence Berkeley National Laboratory"/>
            <person name="Haridas S."/>
            <person name="Hensen N."/>
            <person name="Bonometti L."/>
            <person name="Westerberg I."/>
            <person name="Brannstrom I.O."/>
            <person name="Guillou S."/>
            <person name="Cros-Aarteil S."/>
            <person name="Calhoun S."/>
            <person name="Kuo A."/>
            <person name="Mondo S."/>
            <person name="Pangilinan J."/>
            <person name="Riley R."/>
            <person name="Labutti K."/>
            <person name="Andreopoulos B."/>
            <person name="Lipzen A."/>
            <person name="Chen C."/>
            <person name="Yanf M."/>
            <person name="Daum C."/>
            <person name="Ng V."/>
            <person name="Clum A."/>
            <person name="Steindorff A."/>
            <person name="Ohm R."/>
            <person name="Martin F."/>
            <person name="Silar P."/>
            <person name="Natvig D."/>
            <person name="Lalanne C."/>
            <person name="Gautier V."/>
            <person name="Ament-Velasquez S.L."/>
            <person name="Kruys A."/>
            <person name="Hutchinson M.I."/>
            <person name="Powell A.J."/>
            <person name="Barry K."/>
            <person name="Miller A.N."/>
            <person name="Grigoriev I.V."/>
            <person name="Debuchy R."/>
            <person name="Gladieux P."/>
            <person name="Thoren M.H."/>
            <person name="Johannesson H."/>
        </authorList>
    </citation>
    <scope>NUCLEOTIDE SEQUENCE</scope>
    <source>
        <strain evidence="6">CBS 955.72</strain>
    </source>
</reference>